<organism evidence="2 3">
    <name type="scientific">Chryseobacterium vrystaatense</name>
    <dbReference type="NCBI Taxonomy" id="307480"/>
    <lineage>
        <taxon>Bacteria</taxon>
        <taxon>Pseudomonadati</taxon>
        <taxon>Bacteroidota</taxon>
        <taxon>Flavobacteriia</taxon>
        <taxon>Flavobacteriales</taxon>
        <taxon>Weeksellaceae</taxon>
        <taxon>Chryseobacterium group</taxon>
        <taxon>Chryseobacterium</taxon>
    </lineage>
</organism>
<feature type="compositionally biased region" description="Low complexity" evidence="1">
    <location>
        <begin position="66"/>
        <end position="76"/>
    </location>
</feature>
<dbReference type="RefSeq" id="WP_073175051.1">
    <property type="nucleotide sequence ID" value="NZ_FQVE01000005.1"/>
</dbReference>
<feature type="compositionally biased region" description="Polar residues" evidence="1">
    <location>
        <begin position="56"/>
        <end position="65"/>
    </location>
</feature>
<protein>
    <submittedName>
        <fullName evidence="2">Uncharacterized protein</fullName>
    </submittedName>
</protein>
<dbReference type="Proteomes" id="UP000184108">
    <property type="component" value="Unassembled WGS sequence"/>
</dbReference>
<sequence length="128" mass="14313">MPAPEIHIRNFKAIVMMLILAFSLSPCSLKRDLLDIFDIQYVSALNKVKTTNSVQSYTCDSETQGSSYRTTTSKSSLKSKDNKFFTTVNSTPYPQKGSPVSQNNYSGHSTGNSPPKYILFKRLKLHLA</sequence>
<dbReference type="EMBL" id="FQVE01000005">
    <property type="protein sequence ID" value="SHG31216.1"/>
    <property type="molecule type" value="Genomic_DNA"/>
</dbReference>
<feature type="compositionally biased region" description="Polar residues" evidence="1">
    <location>
        <begin position="84"/>
        <end position="113"/>
    </location>
</feature>
<evidence type="ECO:0000313" key="3">
    <source>
        <dbReference type="Proteomes" id="UP000184108"/>
    </source>
</evidence>
<gene>
    <name evidence="2" type="ORF">SAMN02787073_3969</name>
</gene>
<proteinExistence type="predicted"/>
<dbReference type="AlphaFoldDB" id="A0A1M5ISI2"/>
<evidence type="ECO:0000256" key="1">
    <source>
        <dbReference type="SAM" id="MobiDB-lite"/>
    </source>
</evidence>
<accession>A0A1M5ISI2</accession>
<feature type="region of interest" description="Disordered" evidence="1">
    <location>
        <begin position="56"/>
        <end position="113"/>
    </location>
</feature>
<reference evidence="3" key="1">
    <citation type="submission" date="2016-11" db="EMBL/GenBank/DDBJ databases">
        <authorList>
            <person name="Varghese N."/>
            <person name="Submissions S."/>
        </authorList>
    </citation>
    <scope>NUCLEOTIDE SEQUENCE [LARGE SCALE GENOMIC DNA]</scope>
    <source>
        <strain evidence="3">YR203</strain>
    </source>
</reference>
<name>A0A1M5ISI2_9FLAO</name>
<evidence type="ECO:0000313" key="2">
    <source>
        <dbReference type="EMBL" id="SHG31216.1"/>
    </source>
</evidence>